<keyword evidence="1" id="KW-0812">Transmembrane</keyword>
<proteinExistence type="predicted"/>
<keyword evidence="3" id="KW-1185">Reference proteome</keyword>
<dbReference type="Proteomes" id="UP000030960">
    <property type="component" value="Unassembled WGS sequence"/>
</dbReference>
<keyword evidence="1" id="KW-1133">Transmembrane helix</keyword>
<dbReference type="AlphaFoldDB" id="A0A0B3S786"/>
<name>A0A0B3S786_9RHOB</name>
<feature type="transmembrane region" description="Helical" evidence="1">
    <location>
        <begin position="60"/>
        <end position="80"/>
    </location>
</feature>
<dbReference type="STRING" id="561184.SAMN05216376_10950"/>
<evidence type="ECO:0000256" key="1">
    <source>
        <dbReference type="SAM" id="Phobius"/>
    </source>
</evidence>
<evidence type="ECO:0000313" key="2">
    <source>
        <dbReference type="EMBL" id="KHQ52536.1"/>
    </source>
</evidence>
<sequence>MKNLNEYPPRHESDLKALLGSDHVPSKQMEGVVAIFSFLIGCMIGLVCAVVGWLGFDMSVLAAFGLYLSVSLLVGMALILTSLHALDHDCTEVDA</sequence>
<accession>A0A0B3S786</accession>
<evidence type="ECO:0000313" key="3">
    <source>
        <dbReference type="Proteomes" id="UP000030960"/>
    </source>
</evidence>
<gene>
    <name evidence="2" type="ORF">OA50_03011</name>
</gene>
<protein>
    <submittedName>
        <fullName evidence="2">Uncharacterized protein</fullName>
    </submittedName>
</protein>
<keyword evidence="1" id="KW-0472">Membrane</keyword>
<dbReference type="EMBL" id="JSUQ01000011">
    <property type="protein sequence ID" value="KHQ52536.1"/>
    <property type="molecule type" value="Genomic_DNA"/>
</dbReference>
<organism evidence="2 3">
    <name type="scientific">Mameliella alba</name>
    <dbReference type="NCBI Taxonomy" id="561184"/>
    <lineage>
        <taxon>Bacteria</taxon>
        <taxon>Pseudomonadati</taxon>
        <taxon>Pseudomonadota</taxon>
        <taxon>Alphaproteobacteria</taxon>
        <taxon>Rhodobacterales</taxon>
        <taxon>Roseobacteraceae</taxon>
        <taxon>Mameliella</taxon>
    </lineage>
</organism>
<feature type="transmembrane region" description="Helical" evidence="1">
    <location>
        <begin position="32"/>
        <end position="54"/>
    </location>
</feature>
<reference evidence="2 3" key="1">
    <citation type="submission" date="2014-10" db="EMBL/GenBank/DDBJ databases">
        <title>Genome sequence of Ponticoccus sp. strain UMTAT08 isolated from clonal culture of toxic dinoflagellate Alexandrium tamiyavanichii.</title>
        <authorList>
            <person name="Gan H.Y."/>
            <person name="Muhd D.-D."/>
            <person name="Mohd Noor M.E."/>
            <person name="Yeong Y.S."/>
            <person name="Usup G."/>
        </authorList>
    </citation>
    <scope>NUCLEOTIDE SEQUENCE [LARGE SCALE GENOMIC DNA]</scope>
    <source>
        <strain evidence="2 3">UMTAT08</strain>
    </source>
</reference>
<comment type="caution">
    <text evidence="2">The sequence shown here is derived from an EMBL/GenBank/DDBJ whole genome shotgun (WGS) entry which is preliminary data.</text>
</comment>